<dbReference type="VEuPathDB" id="FungiDB:MMYC01_204983"/>
<feature type="region of interest" description="Disordered" evidence="2">
    <location>
        <begin position="1"/>
        <end position="46"/>
    </location>
</feature>
<feature type="compositionally biased region" description="Polar residues" evidence="2">
    <location>
        <begin position="714"/>
        <end position="726"/>
    </location>
</feature>
<feature type="compositionally biased region" description="Polar residues" evidence="2">
    <location>
        <begin position="634"/>
        <end position="649"/>
    </location>
</feature>
<feature type="compositionally biased region" description="Polar residues" evidence="2">
    <location>
        <begin position="399"/>
        <end position="414"/>
    </location>
</feature>
<protein>
    <submittedName>
        <fullName evidence="4">Protein red1</fullName>
    </submittedName>
</protein>
<evidence type="ECO:0000256" key="2">
    <source>
        <dbReference type="SAM" id="MobiDB-lite"/>
    </source>
</evidence>
<evidence type="ECO:0000313" key="4">
    <source>
        <dbReference type="EMBL" id="KXX80075.1"/>
    </source>
</evidence>
<name>A0A175W910_9PEZI</name>
<dbReference type="PANTHER" id="PTHR21563:SF3">
    <property type="entry name" value="ZINC FINGER C3H1 DOMAIN-CONTAINING PROTEIN"/>
    <property type="match status" value="1"/>
</dbReference>
<feature type="compositionally biased region" description="Basic and acidic residues" evidence="2">
    <location>
        <begin position="491"/>
        <end position="506"/>
    </location>
</feature>
<feature type="compositionally biased region" description="Polar residues" evidence="2">
    <location>
        <begin position="538"/>
        <end position="557"/>
    </location>
</feature>
<feature type="compositionally biased region" description="Basic and acidic residues" evidence="2">
    <location>
        <begin position="417"/>
        <end position="427"/>
    </location>
</feature>
<dbReference type="InterPro" id="IPR019607">
    <property type="entry name" value="Putative_zinc-finger_domain"/>
</dbReference>
<dbReference type="GO" id="GO:0000178">
    <property type="term" value="C:exosome (RNase complex)"/>
    <property type="evidence" value="ECO:0007669"/>
    <property type="project" value="TreeGrafter"/>
</dbReference>
<proteinExistence type="predicted"/>
<comment type="caution">
    <text evidence="4">The sequence shown here is derived from an EMBL/GenBank/DDBJ whole genome shotgun (WGS) entry which is preliminary data.</text>
</comment>
<feature type="compositionally biased region" description="Acidic residues" evidence="2">
    <location>
        <begin position="147"/>
        <end position="161"/>
    </location>
</feature>
<organism evidence="4 5">
    <name type="scientific">Madurella mycetomatis</name>
    <dbReference type="NCBI Taxonomy" id="100816"/>
    <lineage>
        <taxon>Eukaryota</taxon>
        <taxon>Fungi</taxon>
        <taxon>Dikarya</taxon>
        <taxon>Ascomycota</taxon>
        <taxon>Pezizomycotina</taxon>
        <taxon>Sordariomycetes</taxon>
        <taxon>Sordariomycetidae</taxon>
        <taxon>Sordariales</taxon>
        <taxon>Sordariales incertae sedis</taxon>
        <taxon>Madurella</taxon>
    </lineage>
</organism>
<dbReference type="PANTHER" id="PTHR21563">
    <property type="entry name" value="ZINC FINGER C3H1 DOMAIN-CONTAINING PROTEIN"/>
    <property type="match status" value="1"/>
</dbReference>
<sequence>MSQYPPPYGYGQYHGQHPPQPCGYQNAPNYPAPSYNAPPYNASAPDIYRDASQASFDYNASHIPGLGIGAPVSGGGQYGLDAGPIPWTQPHLFPASTSQVPSPHAFASGALNPQFSPSDRTTSGPRGGTKTPHKPVPPPSRQAANTDIEEGELSEGQFEDLYEPREPVVDVAKLVPKPLPTGNQSQPTSAADTPDGGFYGSDEDEGEGASRGNEGRERSASYSPFLSPREIQREIPTPQPTAGKGDGTSISLLLTTLLTSFADPKVQPASVPAATDAPNAVVPGLQLTDGPLAKSPTSKDLRRQGAPTPESSRDLLGSVKSVQEAKKEARKAILRLWSLGVKYQNYIDEGFDEKLIKGLFQDLHLDMPKATTKSPAPEAAQPRQGADSVSAKPALLDAQQEQSAPTSKDPSVQGQKGKGEERKDRIARLLAAKAAKAPATAKPVPALTEDKPKTMETQSQTSAPSPPGVSKTKMWGEKERLLQQKIAALQKSREAQAQKSATDKVDQGVSKPGHNQADGTTHSGRAGDPGSLPIPTVPTATLPRTPSTQPNQAQQSPAIPGLLLSPNAQLNPSGQRKRPVASDFVDYSSGPSGHIKRPFSQARKETSLIIDVSDASSDEEMDMDVEMDMGSPVEPSSIQSGGIPTQSGPSIRDFPPLTDNFPQRQFSSPAPSLTPPGSLPNGKKRVTELDLKEKEIQEMRRKIALAEARRKAKQSSGGSLTPNHSGRTPEPKEGEAFRLPPTERVVSMSTSDQPEEASPQLTPEVPSVTLPKSSDALRLDPSKRAERRGRIMSLDLPRVDSSLEEKLKRLKQLRDEEAQLQAEIDRSLVEKKLLTDELEQLDTTPADESPQPNGLGSGNSSGHSPPSIPSTSEASQEIGDVSMDEVGSSGGQSQGLSHPNGSNEPETGVPSSVASPSDIQNNINNESVEMLSEAAASTRQQSLEQLPAKDNAGVELGTVDVSAATPQPRDPTSDDSATSEARGQLDMARADETTPMELESRSPSPEVAGPPLHRVDAGGDVNNARQSSPPLPDQISSVAQPREELQEIENETTGEVNVVSPVHDKPASKANSTLMPYKSPLRYFNAYRFHAEYRDSVAGGLKSLTYSNRIDPQKEFCPSELNGEQCAANCQFQHFGAISAPAIYHPDDQILLELGNPDDYSGEEKTRFIQGLRELLQRFKADKVKDFDTIARGIIDFRSEILKDKSKVLRLEGVTI</sequence>
<feature type="region of interest" description="Disordered" evidence="2">
    <location>
        <begin position="68"/>
        <end position="248"/>
    </location>
</feature>
<evidence type="ECO:0000259" key="3">
    <source>
        <dbReference type="Pfam" id="PF10650"/>
    </source>
</evidence>
<accession>A0A175W910</accession>
<dbReference type="OrthoDB" id="1922977at2759"/>
<feature type="compositionally biased region" description="Low complexity" evidence="2">
    <location>
        <begin position="26"/>
        <end position="45"/>
    </location>
</feature>
<evidence type="ECO:0000256" key="1">
    <source>
        <dbReference type="SAM" id="Coils"/>
    </source>
</evidence>
<feature type="compositionally biased region" description="Polar residues" evidence="2">
    <location>
        <begin position="111"/>
        <end position="124"/>
    </location>
</feature>
<feature type="compositionally biased region" description="Polar residues" evidence="2">
    <location>
        <begin position="181"/>
        <end position="191"/>
    </location>
</feature>
<feature type="compositionally biased region" description="Polar residues" evidence="2">
    <location>
        <begin position="899"/>
        <end position="927"/>
    </location>
</feature>
<dbReference type="EMBL" id="LCTW02000070">
    <property type="protein sequence ID" value="KXX80075.1"/>
    <property type="molecule type" value="Genomic_DNA"/>
</dbReference>
<dbReference type="AlphaFoldDB" id="A0A175W910"/>
<dbReference type="InterPro" id="IPR039278">
    <property type="entry name" value="Red1"/>
</dbReference>
<feature type="compositionally biased region" description="Gly residues" evidence="2">
    <location>
        <begin position="68"/>
        <end position="78"/>
    </location>
</feature>
<dbReference type="Pfam" id="PF10650">
    <property type="entry name" value="zf-C3H1"/>
    <property type="match status" value="1"/>
</dbReference>
<feature type="region of interest" description="Disordered" evidence="2">
    <location>
        <begin position="835"/>
        <end position="1035"/>
    </location>
</feature>
<feature type="compositionally biased region" description="Polar residues" evidence="2">
    <location>
        <begin position="935"/>
        <end position="944"/>
    </location>
</feature>
<feature type="compositionally biased region" description="Basic and acidic residues" evidence="2">
    <location>
        <begin position="727"/>
        <end position="736"/>
    </location>
</feature>
<feature type="region of interest" description="Disordered" evidence="2">
    <location>
        <begin position="270"/>
        <end position="314"/>
    </location>
</feature>
<feature type="compositionally biased region" description="Polar residues" evidence="2">
    <location>
        <begin position="660"/>
        <end position="671"/>
    </location>
</feature>
<feature type="compositionally biased region" description="Basic and acidic residues" evidence="2">
    <location>
        <begin position="685"/>
        <end position="701"/>
    </location>
</feature>
<feature type="compositionally biased region" description="Polar residues" evidence="2">
    <location>
        <begin position="1023"/>
        <end position="1035"/>
    </location>
</feature>
<feature type="domain" description="Putative zinc-finger" evidence="3">
    <location>
        <begin position="1116"/>
        <end position="1135"/>
    </location>
</feature>
<feature type="coiled-coil region" evidence="1">
    <location>
        <begin position="803"/>
        <end position="830"/>
    </location>
</feature>
<gene>
    <name evidence="4" type="ORF">MMYC01_204983</name>
</gene>
<dbReference type="Proteomes" id="UP000078237">
    <property type="component" value="Unassembled WGS sequence"/>
</dbReference>
<feature type="compositionally biased region" description="Low complexity" evidence="2">
    <location>
        <begin position="841"/>
        <end position="872"/>
    </location>
</feature>
<keyword evidence="5" id="KW-1185">Reference proteome</keyword>
<feature type="region of interest" description="Disordered" evidence="2">
    <location>
        <begin position="369"/>
        <end position="800"/>
    </location>
</feature>
<feature type="compositionally biased region" description="Basic and acidic residues" evidence="2">
    <location>
        <begin position="775"/>
        <end position="784"/>
    </location>
</feature>
<keyword evidence="1" id="KW-0175">Coiled coil</keyword>
<feature type="compositionally biased region" description="Acidic residues" evidence="2">
    <location>
        <begin position="616"/>
        <end position="627"/>
    </location>
</feature>
<feature type="compositionally biased region" description="Low complexity" evidence="2">
    <location>
        <begin position="428"/>
        <end position="447"/>
    </location>
</feature>
<dbReference type="GO" id="GO:0005634">
    <property type="term" value="C:nucleus"/>
    <property type="evidence" value="ECO:0007669"/>
    <property type="project" value="TreeGrafter"/>
</dbReference>
<dbReference type="STRING" id="100816.A0A175W910"/>
<reference evidence="4 5" key="1">
    <citation type="journal article" date="2016" name="Genome Announc.">
        <title>Genome Sequence of Madurella mycetomatis mm55, Isolated from a Human Mycetoma Case in Sudan.</title>
        <authorList>
            <person name="Smit S."/>
            <person name="Derks M.F."/>
            <person name="Bervoets S."/>
            <person name="Fahal A."/>
            <person name="van Leeuwen W."/>
            <person name="van Belkum A."/>
            <person name="van de Sande W.W."/>
        </authorList>
    </citation>
    <scope>NUCLEOTIDE SEQUENCE [LARGE SCALE GENOMIC DNA]</scope>
    <source>
        <strain evidence="5">mm55</strain>
    </source>
</reference>
<evidence type="ECO:0000313" key="5">
    <source>
        <dbReference type="Proteomes" id="UP000078237"/>
    </source>
</evidence>